<dbReference type="Proteomes" id="UP000267096">
    <property type="component" value="Unassembled WGS sequence"/>
</dbReference>
<proteinExistence type="predicted"/>
<name>A0A0M3KF67_ANISI</name>
<evidence type="ECO:0000313" key="4">
    <source>
        <dbReference type="WBParaSite" id="ASIM_0001962601-mRNA-1"/>
    </source>
</evidence>
<dbReference type="WBParaSite" id="ASIM_0001962601-mRNA-1">
    <property type="protein sequence ID" value="ASIM_0001962601-mRNA-1"/>
    <property type="gene ID" value="ASIM_0001962601"/>
</dbReference>
<sequence>MRRQRSNDDNDSDTDNGMDDSAVSLAIHWDDMLLWHKVIR</sequence>
<feature type="region of interest" description="Disordered" evidence="1">
    <location>
        <begin position="1"/>
        <end position="20"/>
    </location>
</feature>
<reference evidence="2 3" key="2">
    <citation type="submission" date="2018-11" db="EMBL/GenBank/DDBJ databases">
        <authorList>
            <consortium name="Pathogen Informatics"/>
        </authorList>
    </citation>
    <scope>NUCLEOTIDE SEQUENCE [LARGE SCALE GENOMIC DNA]</scope>
</reference>
<accession>A0A0M3KF67</accession>
<dbReference type="AlphaFoldDB" id="A0A0M3KF67"/>
<reference evidence="4" key="1">
    <citation type="submission" date="2017-02" db="UniProtKB">
        <authorList>
            <consortium name="WormBaseParasite"/>
        </authorList>
    </citation>
    <scope>IDENTIFICATION</scope>
</reference>
<keyword evidence="3" id="KW-1185">Reference proteome</keyword>
<protein>
    <submittedName>
        <fullName evidence="2 4">Uncharacterized protein</fullName>
    </submittedName>
</protein>
<feature type="compositionally biased region" description="Acidic residues" evidence="1">
    <location>
        <begin position="9"/>
        <end position="18"/>
    </location>
</feature>
<evidence type="ECO:0000256" key="1">
    <source>
        <dbReference type="SAM" id="MobiDB-lite"/>
    </source>
</evidence>
<evidence type="ECO:0000313" key="2">
    <source>
        <dbReference type="EMBL" id="VDK67103.1"/>
    </source>
</evidence>
<dbReference type="EMBL" id="UYRR01036466">
    <property type="protein sequence ID" value="VDK67103.1"/>
    <property type="molecule type" value="Genomic_DNA"/>
</dbReference>
<organism evidence="4">
    <name type="scientific">Anisakis simplex</name>
    <name type="common">Herring worm</name>
    <dbReference type="NCBI Taxonomy" id="6269"/>
    <lineage>
        <taxon>Eukaryota</taxon>
        <taxon>Metazoa</taxon>
        <taxon>Ecdysozoa</taxon>
        <taxon>Nematoda</taxon>
        <taxon>Chromadorea</taxon>
        <taxon>Rhabditida</taxon>
        <taxon>Spirurina</taxon>
        <taxon>Ascaridomorpha</taxon>
        <taxon>Ascaridoidea</taxon>
        <taxon>Anisakidae</taxon>
        <taxon>Anisakis</taxon>
        <taxon>Anisakis simplex complex</taxon>
    </lineage>
</organism>
<evidence type="ECO:0000313" key="3">
    <source>
        <dbReference type="Proteomes" id="UP000267096"/>
    </source>
</evidence>
<gene>
    <name evidence="2" type="ORF">ASIM_LOCUS19015</name>
</gene>